<proteinExistence type="predicted"/>
<keyword evidence="2" id="KW-1185">Reference proteome</keyword>
<reference evidence="1 2" key="1">
    <citation type="submission" date="2024-06" db="EMBL/GenBank/DDBJ databases">
        <title>The Natural Products Discovery Center: Release of the First 8490 Sequenced Strains for Exploring Actinobacteria Biosynthetic Diversity.</title>
        <authorList>
            <person name="Kalkreuter E."/>
            <person name="Kautsar S.A."/>
            <person name="Yang D."/>
            <person name="Bader C.D."/>
            <person name="Teijaro C.N."/>
            <person name="Fluegel L."/>
            <person name="Davis C.M."/>
            <person name="Simpson J.R."/>
            <person name="Lauterbach L."/>
            <person name="Steele A.D."/>
            <person name="Gui C."/>
            <person name="Meng S."/>
            <person name="Li G."/>
            <person name="Viehrig K."/>
            <person name="Ye F."/>
            <person name="Su P."/>
            <person name="Kiefer A.F."/>
            <person name="Nichols A."/>
            <person name="Cepeda A.J."/>
            <person name="Yan W."/>
            <person name="Fan B."/>
            <person name="Jiang Y."/>
            <person name="Adhikari A."/>
            <person name="Zheng C.-J."/>
            <person name="Schuster L."/>
            <person name="Cowan T.M."/>
            <person name="Smanski M.J."/>
            <person name="Chevrette M.G."/>
            <person name="De Carvalho L.P.S."/>
            <person name="Shen B."/>
        </authorList>
    </citation>
    <scope>NUCLEOTIDE SEQUENCE [LARGE SCALE GENOMIC DNA]</scope>
    <source>
        <strain evidence="1 2">NPDC050100</strain>
    </source>
</reference>
<evidence type="ECO:0000313" key="1">
    <source>
        <dbReference type="EMBL" id="MEV0975157.1"/>
    </source>
</evidence>
<organism evidence="1 2">
    <name type="scientific">Microtetraspora glauca</name>
    <dbReference type="NCBI Taxonomy" id="1996"/>
    <lineage>
        <taxon>Bacteria</taxon>
        <taxon>Bacillati</taxon>
        <taxon>Actinomycetota</taxon>
        <taxon>Actinomycetes</taxon>
        <taxon>Streptosporangiales</taxon>
        <taxon>Streptosporangiaceae</taxon>
        <taxon>Microtetraspora</taxon>
    </lineage>
</organism>
<sequence>MSRDESSVVHTKRMDVEVEDCGQVYLLDRGDYEAADRPDGSPTHSVGLIKVEGRGVATLDIATQWGVIPFTVTVADRDPGSDLDGYEDIVEISFESPSGEVFLVGWLMDWDDEKAHSLSPLLSGPGTYRLRYHVRGMDEERCSVDDHYLQIWPAPQHDSAVLKTTSETFQCFLKPEA</sequence>
<dbReference type="Proteomes" id="UP001551675">
    <property type="component" value="Unassembled WGS sequence"/>
</dbReference>
<protein>
    <submittedName>
        <fullName evidence="1">Uncharacterized protein</fullName>
    </submittedName>
</protein>
<dbReference type="EMBL" id="JBFALK010000046">
    <property type="protein sequence ID" value="MEV0975157.1"/>
    <property type="molecule type" value="Genomic_DNA"/>
</dbReference>
<dbReference type="RefSeq" id="WP_358142555.1">
    <property type="nucleotide sequence ID" value="NZ_JBFALK010000046.1"/>
</dbReference>
<accession>A0ABV3GUF5</accession>
<comment type="caution">
    <text evidence="1">The sequence shown here is derived from an EMBL/GenBank/DDBJ whole genome shotgun (WGS) entry which is preliminary data.</text>
</comment>
<name>A0ABV3GUF5_MICGL</name>
<gene>
    <name evidence="1" type="ORF">AB0I59_41765</name>
</gene>
<evidence type="ECO:0000313" key="2">
    <source>
        <dbReference type="Proteomes" id="UP001551675"/>
    </source>
</evidence>